<sequence>MPDCPFLCSLGLYEHYIKEFNKNGLILLMVTILYKNTRVVQKIDWALVPMFSTQGFMVDLGILIHIMTFLCCAALGGQ</sequence>
<organism evidence="2 3">
    <name type="scientific">Canavalia gladiata</name>
    <name type="common">Sword bean</name>
    <name type="synonym">Dolichos gladiatus</name>
    <dbReference type="NCBI Taxonomy" id="3824"/>
    <lineage>
        <taxon>Eukaryota</taxon>
        <taxon>Viridiplantae</taxon>
        <taxon>Streptophyta</taxon>
        <taxon>Embryophyta</taxon>
        <taxon>Tracheophyta</taxon>
        <taxon>Spermatophyta</taxon>
        <taxon>Magnoliopsida</taxon>
        <taxon>eudicotyledons</taxon>
        <taxon>Gunneridae</taxon>
        <taxon>Pentapetalae</taxon>
        <taxon>rosids</taxon>
        <taxon>fabids</taxon>
        <taxon>Fabales</taxon>
        <taxon>Fabaceae</taxon>
        <taxon>Papilionoideae</taxon>
        <taxon>50 kb inversion clade</taxon>
        <taxon>NPAAA clade</taxon>
        <taxon>indigoferoid/millettioid clade</taxon>
        <taxon>Phaseoleae</taxon>
        <taxon>Canavalia</taxon>
    </lineage>
</organism>
<name>A0AAN9JYZ3_CANGL</name>
<accession>A0AAN9JYZ3</accession>
<evidence type="ECO:0000313" key="2">
    <source>
        <dbReference type="EMBL" id="KAK7306898.1"/>
    </source>
</evidence>
<keyword evidence="1" id="KW-1133">Transmembrane helix</keyword>
<gene>
    <name evidence="2" type="ORF">VNO77_44858</name>
</gene>
<evidence type="ECO:0000313" key="3">
    <source>
        <dbReference type="Proteomes" id="UP001367508"/>
    </source>
</evidence>
<proteinExistence type="predicted"/>
<evidence type="ECO:0000256" key="1">
    <source>
        <dbReference type="SAM" id="Phobius"/>
    </source>
</evidence>
<keyword evidence="1" id="KW-0472">Membrane</keyword>
<comment type="caution">
    <text evidence="2">The sequence shown here is derived from an EMBL/GenBank/DDBJ whole genome shotgun (WGS) entry which is preliminary data.</text>
</comment>
<dbReference type="EMBL" id="JAYMYQ010000011">
    <property type="protein sequence ID" value="KAK7306898.1"/>
    <property type="molecule type" value="Genomic_DNA"/>
</dbReference>
<feature type="transmembrane region" description="Helical" evidence="1">
    <location>
        <begin position="56"/>
        <end position="76"/>
    </location>
</feature>
<dbReference type="Proteomes" id="UP001367508">
    <property type="component" value="Unassembled WGS sequence"/>
</dbReference>
<reference evidence="2 3" key="1">
    <citation type="submission" date="2024-01" db="EMBL/GenBank/DDBJ databases">
        <title>The genomes of 5 underutilized Papilionoideae crops provide insights into root nodulation and disease resistanc.</title>
        <authorList>
            <person name="Jiang F."/>
        </authorList>
    </citation>
    <scope>NUCLEOTIDE SEQUENCE [LARGE SCALE GENOMIC DNA]</scope>
    <source>
        <strain evidence="2">LVBAO_FW01</strain>
        <tissue evidence="2">Leaves</tissue>
    </source>
</reference>
<protein>
    <submittedName>
        <fullName evidence="2">Uncharacterized protein</fullName>
    </submittedName>
</protein>
<dbReference type="AlphaFoldDB" id="A0AAN9JYZ3"/>
<keyword evidence="3" id="KW-1185">Reference proteome</keyword>
<keyword evidence="1" id="KW-0812">Transmembrane</keyword>